<proteinExistence type="predicted"/>
<dbReference type="Pfam" id="PF13116">
    <property type="entry name" value="YhdP"/>
    <property type="match status" value="1"/>
</dbReference>
<dbReference type="RefSeq" id="WP_169019378.1">
    <property type="nucleotide sequence ID" value="NZ_JABBMT010000006.1"/>
</dbReference>
<evidence type="ECO:0000259" key="2">
    <source>
        <dbReference type="Pfam" id="PF13116"/>
    </source>
</evidence>
<dbReference type="InterPro" id="IPR025263">
    <property type="entry name" value="YhdP_central"/>
</dbReference>
<feature type="region of interest" description="Disordered" evidence="1">
    <location>
        <begin position="1252"/>
        <end position="1271"/>
    </location>
</feature>
<dbReference type="PANTHER" id="PTHR38690:SF1">
    <property type="entry name" value="PROTEASE"/>
    <property type="match status" value="1"/>
</dbReference>
<keyword evidence="4" id="KW-1185">Reference proteome</keyword>
<evidence type="ECO:0000256" key="1">
    <source>
        <dbReference type="SAM" id="MobiDB-lite"/>
    </source>
</evidence>
<dbReference type="NCBIfam" id="TIGR02099">
    <property type="entry name" value="YhdP family protein"/>
    <property type="match status" value="1"/>
</dbReference>
<protein>
    <submittedName>
        <fullName evidence="3">TIGR02099 family protein</fullName>
    </submittedName>
</protein>
<comment type="caution">
    <text evidence="3">The sequence shown here is derived from an EMBL/GenBank/DDBJ whole genome shotgun (WGS) entry which is preliminary data.</text>
</comment>
<name>A0A7Y0HAA3_9GAMM</name>
<feature type="compositionally biased region" description="Low complexity" evidence="1">
    <location>
        <begin position="1255"/>
        <end position="1266"/>
    </location>
</feature>
<gene>
    <name evidence="3" type="ORF">HHO47_05485</name>
</gene>
<evidence type="ECO:0000313" key="3">
    <source>
        <dbReference type="EMBL" id="NMM40310.1"/>
    </source>
</evidence>
<dbReference type="InterPro" id="IPR011836">
    <property type="entry name" value="YhdP"/>
</dbReference>
<organism evidence="3 4">
    <name type="scientific">Pseudoalteromonas arctica</name>
    <dbReference type="NCBI Taxonomy" id="394751"/>
    <lineage>
        <taxon>Bacteria</taxon>
        <taxon>Pseudomonadati</taxon>
        <taxon>Pseudomonadota</taxon>
        <taxon>Gammaproteobacteria</taxon>
        <taxon>Alteromonadales</taxon>
        <taxon>Pseudoalteromonadaceae</taxon>
        <taxon>Pseudoalteromonas</taxon>
    </lineage>
</organism>
<reference evidence="3" key="1">
    <citation type="submission" date="2020-04" db="EMBL/GenBank/DDBJ databases">
        <title>Genome Sequencing for Pseudoaltermonas arctica.</title>
        <authorList>
            <person name="Elkins N.S."/>
        </authorList>
    </citation>
    <scope>NUCLEOTIDE SEQUENCE [LARGE SCALE GENOMIC DNA]</scope>
    <source>
        <strain evidence="3">NEC-BIFX-2020_0012</strain>
    </source>
</reference>
<dbReference type="PANTHER" id="PTHR38690">
    <property type="entry name" value="PROTEASE-RELATED"/>
    <property type="match status" value="1"/>
</dbReference>
<sequence>MKANTVCFFCIHKLWQMCAITLVLLAVVVSVVKYTLPYANDYKGDLESYLFDKFAVNLSIGAISANWHGKGPSIVLEDITFEDNETSPIALTIAKASLELNVWETIKTRQLKSNYFVINGFHADVDMSTMLQSNSSAVTFEQKELIEGLFLGKTGHFAVENSSLNFILADGKKRRVVLENIVWQNQREQHLGSGTLALPGISVGTFDARLALTGTTLETMLGDVYVHANNVDVSKWLAQYINTSKEQLNSDINLESWLSIEKGLIKDVTVKWLPSFINWQQDTKNHQFSLSEGGVHLYPWQQGWRLKSSGVRLSNDQQHWPDFQFEAQLDNKQQQIWLQELDFDLVTRLAQLSDFAELDPLLNRQPSGQVKRAYVQFTSTQQWQLWFEAQQLGWLAEQSVPGVQGLLVDGLLNQDRGRINLFGENSELLTADTFSQPIKYKQLNMQIDLANSKQGWQISSDNMWLDNEDVTVAAEMKLSLGEQPRLDLYAEAFAPDVSIASHYFPRPVMTKNLVDYLTGAIKSGELTQTQVLFSGPLTGFPFADNSGQFEVLAQVDNATYQFAPDWPEVTKAGAKLHFENQRMDIYSQQGQLVNLAVADAVHVSIADLMNADLLSVKINKRAEMETLLPFFKATPIADPLANVFAVIQGKGTASADIELLVDLNELDVTAKGMVNLKDLPVYLAQPGLQLEDVTGKLYFNDDQITLENANASWLGMPLKVNVNGKNIGPNYRADVDIKAQLNAETLISHNQDLLKGYVHGESEVAINLDLNFLTDGFDYRANVSSQLEGLSSELPAPYSKSADQVWPLTAVVQGDDISNLITANINNNLYFNGILENSSSVLNNAHIILGKQDLGLNQQDLTVAINLEQTDLLPWLDLIQQIITISQAEGEQQSVLPPLKEVVGNIQQLTIADIAFNDFEMRLAPVASDLSLRLNAKELRSQVLIPLDKSGRPIHINSDYLRVNFAPATDVLPLSETPQDYTWLSDIPAIEFECTDCKVASYQLDKVSASLYGDGHKLTISELVVDKGEHVLRAKGQWQEGISQFSGNMHSDDIGELFDEFDITTTVEDSTADIQFNLGWQDAPYLFDVASLSGNLDWRLGEGHLAEISDGGARVFSLLSLDSLVRKLKLDFRDVFSKGFFYNSLQGTMQLDKGVAYTQDTKMDGVPADLTIKGHTNLNTMEIDYDLAVAPQVTSSIPVIVAWMVNPVTGLAALAIDKVIHSARVISEINFKVTGSMTDPVVKEVDRKSREVTLPQAAQNQPQAAASNELTLKGAVDTVTQSGIKR</sequence>
<evidence type="ECO:0000313" key="4">
    <source>
        <dbReference type="Proteomes" id="UP000570493"/>
    </source>
</evidence>
<dbReference type="Proteomes" id="UP000570493">
    <property type="component" value="Unassembled WGS sequence"/>
</dbReference>
<dbReference type="EMBL" id="JABBMT010000006">
    <property type="protein sequence ID" value="NMM40310.1"/>
    <property type="molecule type" value="Genomic_DNA"/>
</dbReference>
<accession>A0A7Y0HAA3</accession>
<feature type="domain" description="YhdP central" evidence="2">
    <location>
        <begin position="1"/>
        <end position="1242"/>
    </location>
</feature>